<evidence type="ECO:0000313" key="3">
    <source>
        <dbReference type="EMBL" id="KAE8705229.1"/>
    </source>
</evidence>
<protein>
    <submittedName>
        <fullName evidence="3">Pentatricopeptide repeat-containing protein</fullName>
    </submittedName>
</protein>
<feature type="transmembrane region" description="Helical" evidence="2">
    <location>
        <begin position="69"/>
        <end position="90"/>
    </location>
</feature>
<evidence type="ECO:0000256" key="1">
    <source>
        <dbReference type="SAM" id="MobiDB-lite"/>
    </source>
</evidence>
<evidence type="ECO:0000256" key="2">
    <source>
        <dbReference type="SAM" id="Phobius"/>
    </source>
</evidence>
<keyword evidence="2" id="KW-1133">Transmembrane helix</keyword>
<comment type="caution">
    <text evidence="3">The sequence shown here is derived from an EMBL/GenBank/DDBJ whole genome shotgun (WGS) entry which is preliminary data.</text>
</comment>
<dbReference type="AlphaFoldDB" id="A0A6A3AQN6"/>
<organism evidence="3 4">
    <name type="scientific">Hibiscus syriacus</name>
    <name type="common">Rose of Sharon</name>
    <dbReference type="NCBI Taxonomy" id="106335"/>
    <lineage>
        <taxon>Eukaryota</taxon>
        <taxon>Viridiplantae</taxon>
        <taxon>Streptophyta</taxon>
        <taxon>Embryophyta</taxon>
        <taxon>Tracheophyta</taxon>
        <taxon>Spermatophyta</taxon>
        <taxon>Magnoliopsida</taxon>
        <taxon>eudicotyledons</taxon>
        <taxon>Gunneridae</taxon>
        <taxon>Pentapetalae</taxon>
        <taxon>rosids</taxon>
        <taxon>malvids</taxon>
        <taxon>Malvales</taxon>
        <taxon>Malvaceae</taxon>
        <taxon>Malvoideae</taxon>
        <taxon>Hibiscus</taxon>
    </lineage>
</organism>
<dbReference type="PANTHER" id="PTHR33919:SF11">
    <property type="entry name" value="EXPRESSED PROTEIN"/>
    <property type="match status" value="1"/>
</dbReference>
<evidence type="ECO:0000313" key="4">
    <source>
        <dbReference type="Proteomes" id="UP000436088"/>
    </source>
</evidence>
<proteinExistence type="predicted"/>
<feature type="region of interest" description="Disordered" evidence="1">
    <location>
        <begin position="40"/>
        <end position="59"/>
    </location>
</feature>
<dbReference type="PANTHER" id="PTHR33919">
    <property type="entry name" value="OS09G0127700 PROTEIN"/>
    <property type="match status" value="1"/>
</dbReference>
<accession>A0A6A3AQN6</accession>
<keyword evidence="2" id="KW-0812">Transmembrane</keyword>
<name>A0A6A3AQN6_HIBSY</name>
<keyword evidence="2" id="KW-0472">Membrane</keyword>
<dbReference type="Proteomes" id="UP000436088">
    <property type="component" value="Unassembled WGS sequence"/>
</dbReference>
<dbReference type="EMBL" id="VEPZ02000982">
    <property type="protein sequence ID" value="KAE8705229.1"/>
    <property type="molecule type" value="Genomic_DNA"/>
</dbReference>
<sequence>MKEQIKKVVVETRVLHEPYVGEGCLKQLITNHLRGKATYATSTPPRLKSYAPTADHFGHSPPKKKGDYVAIYVAVGMIALATTLGVHTVVQQVQNSPQVRVNKERRESLPEMEEPERVVDEAHKFLKQSFRKVAHVQKSDDDYAIEDPTRADMFAVPFSTTKMGNFLDLSLMQAKICNGWCASPVCCFT</sequence>
<gene>
    <name evidence="3" type="ORF">F3Y22_tig00110429pilonHSYRG00263</name>
</gene>
<reference evidence="3" key="1">
    <citation type="submission" date="2019-09" db="EMBL/GenBank/DDBJ databases">
        <title>Draft genome information of white flower Hibiscus syriacus.</title>
        <authorList>
            <person name="Kim Y.-M."/>
        </authorList>
    </citation>
    <scope>NUCLEOTIDE SEQUENCE [LARGE SCALE GENOMIC DNA]</scope>
    <source>
        <strain evidence="3">YM2019G1</strain>
    </source>
</reference>
<keyword evidence="4" id="KW-1185">Reference proteome</keyword>